<dbReference type="OrthoDB" id="304675at2759"/>
<dbReference type="AlphaFoldDB" id="A0A8S1WGF9"/>
<gene>
    <name evidence="1" type="ORF">POCTA_138.1.T0910083</name>
</gene>
<dbReference type="Proteomes" id="UP000683925">
    <property type="component" value="Unassembled WGS sequence"/>
</dbReference>
<sequence>MYKLFFIICIMHSFSKRIYYNKYEEDPVNSYEKCQRMFCQNYADSCFSDASCMQTQHNCFSKYYTNDPQKYKKQYYQCIKSNIKARAYIYCMETYCQQDLLYILSSINKNI</sequence>
<keyword evidence="2" id="KW-1185">Reference proteome</keyword>
<name>A0A8S1WGF9_PAROT</name>
<proteinExistence type="predicted"/>
<accession>A0A8S1WGF9</accession>
<organism evidence="1 2">
    <name type="scientific">Paramecium octaurelia</name>
    <dbReference type="NCBI Taxonomy" id="43137"/>
    <lineage>
        <taxon>Eukaryota</taxon>
        <taxon>Sar</taxon>
        <taxon>Alveolata</taxon>
        <taxon>Ciliophora</taxon>
        <taxon>Intramacronucleata</taxon>
        <taxon>Oligohymenophorea</taxon>
        <taxon>Peniculida</taxon>
        <taxon>Parameciidae</taxon>
        <taxon>Paramecium</taxon>
    </lineage>
</organism>
<protein>
    <submittedName>
        <fullName evidence="1">Uncharacterized protein</fullName>
    </submittedName>
</protein>
<reference evidence="1" key="1">
    <citation type="submission" date="2021-01" db="EMBL/GenBank/DDBJ databases">
        <authorList>
            <consortium name="Genoscope - CEA"/>
            <person name="William W."/>
        </authorList>
    </citation>
    <scope>NUCLEOTIDE SEQUENCE</scope>
</reference>
<comment type="caution">
    <text evidence="1">The sequence shown here is derived from an EMBL/GenBank/DDBJ whole genome shotgun (WGS) entry which is preliminary data.</text>
</comment>
<dbReference type="EMBL" id="CAJJDP010000090">
    <property type="protein sequence ID" value="CAD8187822.1"/>
    <property type="molecule type" value="Genomic_DNA"/>
</dbReference>
<evidence type="ECO:0000313" key="2">
    <source>
        <dbReference type="Proteomes" id="UP000683925"/>
    </source>
</evidence>
<evidence type="ECO:0000313" key="1">
    <source>
        <dbReference type="EMBL" id="CAD8187822.1"/>
    </source>
</evidence>